<dbReference type="Proteomes" id="UP001476247">
    <property type="component" value="Unassembled WGS sequence"/>
</dbReference>
<evidence type="ECO:0000313" key="2">
    <source>
        <dbReference type="EMBL" id="GAA5797224.1"/>
    </source>
</evidence>
<comment type="caution">
    <text evidence="2">The sequence shown here is derived from an EMBL/GenBank/DDBJ whole genome shotgun (WGS) entry which is preliminary data.</text>
</comment>
<organism evidence="2 3">
    <name type="scientific">Helicostylum pulchrum</name>
    <dbReference type="NCBI Taxonomy" id="562976"/>
    <lineage>
        <taxon>Eukaryota</taxon>
        <taxon>Fungi</taxon>
        <taxon>Fungi incertae sedis</taxon>
        <taxon>Mucoromycota</taxon>
        <taxon>Mucoromycotina</taxon>
        <taxon>Mucoromycetes</taxon>
        <taxon>Mucorales</taxon>
        <taxon>Mucorineae</taxon>
        <taxon>Mucoraceae</taxon>
        <taxon>Helicostylum</taxon>
    </lineage>
</organism>
<accession>A0ABP9XQZ5</accession>
<name>A0ABP9XQZ5_9FUNG</name>
<reference evidence="2 3" key="1">
    <citation type="submission" date="2024-04" db="EMBL/GenBank/DDBJ databases">
        <title>genome sequences of Mucor flavus KT1a and Helicostylum pulchrum KT1b strains isolation_sourced from the surface of a dry-aged beef.</title>
        <authorList>
            <person name="Toyotome T."/>
            <person name="Hosono M."/>
            <person name="Torimaru M."/>
            <person name="Fukuda K."/>
            <person name="Mikami N."/>
        </authorList>
    </citation>
    <scope>NUCLEOTIDE SEQUENCE [LARGE SCALE GENOMIC DNA]</scope>
    <source>
        <strain evidence="2 3">KT1b</strain>
    </source>
</reference>
<gene>
    <name evidence="2" type="ORF">HPULCUR_002604</name>
</gene>
<dbReference type="Pfam" id="PF05699">
    <property type="entry name" value="Dimer_Tnp_hAT"/>
    <property type="match status" value="1"/>
</dbReference>
<proteinExistence type="predicted"/>
<evidence type="ECO:0000259" key="1">
    <source>
        <dbReference type="Pfam" id="PF05699"/>
    </source>
</evidence>
<dbReference type="InterPro" id="IPR008906">
    <property type="entry name" value="HATC_C_dom"/>
</dbReference>
<feature type="domain" description="HAT C-terminal dimerisation" evidence="1">
    <location>
        <begin position="13"/>
        <end position="51"/>
    </location>
</feature>
<evidence type="ECO:0000313" key="3">
    <source>
        <dbReference type="Proteomes" id="UP001476247"/>
    </source>
</evidence>
<protein>
    <recommendedName>
        <fullName evidence="1">HAT C-terminal dimerisation domain-containing protein</fullName>
    </recommendedName>
</protein>
<dbReference type="EMBL" id="BAABUJ010000007">
    <property type="protein sequence ID" value="GAA5797224.1"/>
    <property type="molecule type" value="Genomic_DNA"/>
</dbReference>
<keyword evidence="3" id="KW-1185">Reference proteome</keyword>
<sequence>MTPTMLTHLLNHTPNNFGLLNFWKEARSNDYPRISDLTKQCFAVPITSFECLHMAEEAEDYYSGIAYLFPKATTEENQRRTLFYMWQKYIDF</sequence>